<evidence type="ECO:0000256" key="1">
    <source>
        <dbReference type="ARBA" id="ARBA00013275"/>
    </source>
</evidence>
<evidence type="ECO:0000313" key="3">
    <source>
        <dbReference type="EMBL" id="CAB0020974.1"/>
    </source>
</evidence>
<keyword evidence="4" id="KW-1185">Reference proteome</keyword>
<proteinExistence type="predicted"/>
<reference evidence="3 4" key="1">
    <citation type="submission" date="2020-02" db="EMBL/GenBank/DDBJ databases">
        <authorList>
            <person name="Ferguson B K."/>
        </authorList>
    </citation>
    <scope>NUCLEOTIDE SEQUENCE [LARGE SCALE GENOMIC DNA]</scope>
</reference>
<feature type="compositionally biased region" description="Polar residues" evidence="2">
    <location>
        <begin position="19"/>
        <end position="52"/>
    </location>
</feature>
<dbReference type="GO" id="GO:0050218">
    <property type="term" value="F:propionate-CoA ligase activity"/>
    <property type="evidence" value="ECO:0007669"/>
    <property type="project" value="TreeGrafter"/>
</dbReference>
<feature type="non-terminal residue" evidence="3">
    <location>
        <position position="192"/>
    </location>
</feature>
<sequence>MNRLPTVAAASAGGPPSHGNPQFTENPFLNVTGPSMKTTETRSRPSTRNCTGSRSRSRRNYGRKLAKYWTGPLHGQRLWTIRTNRLLNGFAARELCTRIDHAAPKVIIAASCGLEPSKIVRIIQEHKVNAMFTAPTALRVIKRADPHLKVPVLNHWWQTETGYPVTAICVGLGIPPHELPKYSTGLPIPGYD</sequence>
<accession>A0A6H5HS98</accession>
<organism evidence="3 4">
    <name type="scientific">Nesidiocoris tenuis</name>
    <dbReference type="NCBI Taxonomy" id="355587"/>
    <lineage>
        <taxon>Eukaryota</taxon>
        <taxon>Metazoa</taxon>
        <taxon>Ecdysozoa</taxon>
        <taxon>Arthropoda</taxon>
        <taxon>Hexapoda</taxon>
        <taxon>Insecta</taxon>
        <taxon>Pterygota</taxon>
        <taxon>Neoptera</taxon>
        <taxon>Paraneoptera</taxon>
        <taxon>Hemiptera</taxon>
        <taxon>Heteroptera</taxon>
        <taxon>Panheteroptera</taxon>
        <taxon>Cimicomorpha</taxon>
        <taxon>Miridae</taxon>
        <taxon>Dicyphina</taxon>
        <taxon>Nesidiocoris</taxon>
    </lineage>
</organism>
<dbReference type="AlphaFoldDB" id="A0A6H5HS98"/>
<protein>
    <recommendedName>
        <fullName evidence="1">acetate--CoA ligase</fullName>
        <ecNumber evidence="1">6.2.1.1</ecNumber>
    </recommendedName>
</protein>
<gene>
    <name evidence="3" type="ORF">NTEN_LOCUS24499</name>
</gene>
<evidence type="ECO:0000256" key="2">
    <source>
        <dbReference type="SAM" id="MobiDB-lite"/>
    </source>
</evidence>
<dbReference type="SUPFAM" id="SSF56801">
    <property type="entry name" value="Acetyl-CoA synthetase-like"/>
    <property type="match status" value="1"/>
</dbReference>
<dbReference type="GO" id="GO:0003987">
    <property type="term" value="F:acetate-CoA ligase activity"/>
    <property type="evidence" value="ECO:0007669"/>
    <property type="project" value="UniProtKB-EC"/>
</dbReference>
<feature type="region of interest" description="Disordered" evidence="2">
    <location>
        <begin position="1"/>
        <end position="61"/>
    </location>
</feature>
<feature type="compositionally biased region" description="Low complexity" evidence="2">
    <location>
        <begin position="8"/>
        <end position="17"/>
    </location>
</feature>
<dbReference type="InterPro" id="IPR042099">
    <property type="entry name" value="ANL_N_sf"/>
</dbReference>
<dbReference type="PANTHER" id="PTHR43347:SF3">
    <property type="entry name" value="ACYL-COA SYNTHETASE SHORT-CHAIN FAMILY MEMBER 3, MITOCHONDRIAL"/>
    <property type="match status" value="1"/>
</dbReference>
<evidence type="ECO:0000313" key="4">
    <source>
        <dbReference type="Proteomes" id="UP000479000"/>
    </source>
</evidence>
<dbReference type="PANTHER" id="PTHR43347">
    <property type="entry name" value="ACYL-COA SYNTHETASE"/>
    <property type="match status" value="1"/>
</dbReference>
<dbReference type="Gene3D" id="3.40.50.12780">
    <property type="entry name" value="N-terminal domain of ligase-like"/>
    <property type="match status" value="1"/>
</dbReference>
<dbReference type="EC" id="6.2.1.1" evidence="1"/>
<dbReference type="GO" id="GO:0005759">
    <property type="term" value="C:mitochondrial matrix"/>
    <property type="evidence" value="ECO:0007669"/>
    <property type="project" value="TreeGrafter"/>
</dbReference>
<dbReference type="Proteomes" id="UP000479000">
    <property type="component" value="Unassembled WGS sequence"/>
</dbReference>
<dbReference type="OrthoDB" id="1706066at2759"/>
<name>A0A6H5HS98_9HEMI</name>
<dbReference type="EMBL" id="CADCXU010036150">
    <property type="protein sequence ID" value="CAB0020974.1"/>
    <property type="molecule type" value="Genomic_DNA"/>
</dbReference>